<organism evidence="1 2">
    <name type="scientific">Mycobacterium aquaticum</name>
    <dbReference type="NCBI Taxonomy" id="1927124"/>
    <lineage>
        <taxon>Bacteria</taxon>
        <taxon>Bacillati</taxon>
        <taxon>Actinomycetota</taxon>
        <taxon>Actinomycetes</taxon>
        <taxon>Mycobacteriales</taxon>
        <taxon>Mycobacteriaceae</taxon>
        <taxon>Mycobacterium</taxon>
    </lineage>
</organism>
<name>A0A1X0AR02_9MYCO</name>
<sequence length="107" mass="11668">MVRSMTLAADREPGYQEFAIEDISTGVHASGFGQVGDGRTFSFHIERGQLIIEVYRPRLSGPVPAEEDVVALATRKLTDIDLTDERSLSATVRDAVADAQPVPRLGR</sequence>
<reference evidence="1 2" key="1">
    <citation type="submission" date="2017-02" db="EMBL/GenBank/DDBJ databases">
        <title>The new phylogeny of genus Mycobacterium.</title>
        <authorList>
            <person name="Tortoli E."/>
            <person name="Trovato A."/>
            <person name="Cirillo D.M."/>
        </authorList>
    </citation>
    <scope>NUCLEOTIDE SEQUENCE [LARGE SCALE GENOMIC DNA]</scope>
    <source>
        <strain evidence="1 2">RW6</strain>
    </source>
</reference>
<comment type="caution">
    <text evidence="1">The sequence shown here is derived from an EMBL/GenBank/DDBJ whole genome shotgun (WGS) entry which is preliminary data.</text>
</comment>
<evidence type="ECO:0000313" key="1">
    <source>
        <dbReference type="EMBL" id="ORA32459.1"/>
    </source>
</evidence>
<protein>
    <submittedName>
        <fullName evidence="1">Uncharacterized protein</fullName>
    </submittedName>
</protein>
<gene>
    <name evidence="1" type="ORF">BST13_22175</name>
</gene>
<dbReference type="EMBL" id="MVHF01000025">
    <property type="protein sequence ID" value="ORA32459.1"/>
    <property type="molecule type" value="Genomic_DNA"/>
</dbReference>
<evidence type="ECO:0000313" key="2">
    <source>
        <dbReference type="Proteomes" id="UP000192448"/>
    </source>
</evidence>
<accession>A0A1X0AR02</accession>
<keyword evidence="2" id="KW-1185">Reference proteome</keyword>
<proteinExistence type="predicted"/>
<dbReference type="AlphaFoldDB" id="A0A1X0AR02"/>
<dbReference type="Proteomes" id="UP000192448">
    <property type="component" value="Unassembled WGS sequence"/>
</dbReference>
<dbReference type="STRING" id="1927124.BST13_22175"/>